<dbReference type="Proteomes" id="UP000532440">
    <property type="component" value="Unassembled WGS sequence"/>
</dbReference>
<evidence type="ECO:0000256" key="3">
    <source>
        <dbReference type="SAM" id="MobiDB-lite"/>
    </source>
</evidence>
<gene>
    <name evidence="6" type="ORF">HNQ70_002904</name>
</gene>
<organism evidence="6 7">
    <name type="scientific">Quisquiliibacterium transsilvanicum</name>
    <dbReference type="NCBI Taxonomy" id="1549638"/>
    <lineage>
        <taxon>Bacteria</taxon>
        <taxon>Pseudomonadati</taxon>
        <taxon>Pseudomonadota</taxon>
        <taxon>Betaproteobacteria</taxon>
        <taxon>Burkholderiales</taxon>
        <taxon>Burkholderiaceae</taxon>
        <taxon>Quisquiliibacterium</taxon>
    </lineage>
</organism>
<sequence>MNIPPALADRHVQPFAAQDIRTLLEVQAQLRRDHPFLVWRPFSGPARSWTYGQFLERVRRFAAGLHGRGVRAGDRVLVHLDNCPETIIAWFGCAWMGAVAVTTNAKSSADELAYFAGHSGAIAGITQPKFAQLVAGACRELRWLAITETDNGDDAGPNRPEPGQSFERIDGDPGSLPERPRDPMAPFSVQYTSGTTSRPKGVLWTHANALWGARVNADHQTLRADDVHLVALPLFHTNAQAYSVLATLWAGATAVILPRFSASRFWEISLEHRCTWFSMVPFCSRAIMDQEVPQHHYRLWGSGVCEPPTDAHFRVKTLGWWGMTETITHGTIGSVHLPNASLSMGRAAPEYGIRVSVDGRPAQPGETGDLSILGVRGLSLFAEYLNNPQATADAFDADGYFQTGDRVTVGADGWLYFADRSKDMLKVGGENVAASEIERVILTVPGVLEAAVVARKDRMLDEVPVAFVRAPEVPVAQRAALAKAVEDACRTALADFKRPREVRVVDELPRSTLEKIAKAELRKLIEVEQPQG</sequence>
<dbReference type="RefSeq" id="WP_183968847.1">
    <property type="nucleotide sequence ID" value="NZ_BAABEW010000012.1"/>
</dbReference>
<dbReference type="PANTHER" id="PTHR43201">
    <property type="entry name" value="ACYL-COA SYNTHETASE"/>
    <property type="match status" value="1"/>
</dbReference>
<dbReference type="EC" id="6.2.1.-" evidence="6"/>
<comment type="caution">
    <text evidence="6">The sequence shown here is derived from an EMBL/GenBank/DDBJ whole genome shotgun (WGS) entry which is preliminary data.</text>
</comment>
<evidence type="ECO:0000313" key="6">
    <source>
        <dbReference type="EMBL" id="MBB5272881.1"/>
    </source>
</evidence>
<dbReference type="InterPro" id="IPR020845">
    <property type="entry name" value="AMP-binding_CS"/>
</dbReference>
<dbReference type="InterPro" id="IPR042099">
    <property type="entry name" value="ANL_N_sf"/>
</dbReference>
<comment type="similarity">
    <text evidence="1">Belongs to the ATP-dependent AMP-binding enzyme family.</text>
</comment>
<dbReference type="Pfam" id="PF13193">
    <property type="entry name" value="AMP-binding_C"/>
    <property type="match status" value="1"/>
</dbReference>
<name>A0A7W8HIU8_9BURK</name>
<feature type="domain" description="AMP-dependent synthetase/ligase" evidence="4">
    <location>
        <begin position="25"/>
        <end position="384"/>
    </location>
</feature>
<dbReference type="EMBL" id="JACHGB010000005">
    <property type="protein sequence ID" value="MBB5272881.1"/>
    <property type="molecule type" value="Genomic_DNA"/>
</dbReference>
<evidence type="ECO:0000313" key="7">
    <source>
        <dbReference type="Proteomes" id="UP000532440"/>
    </source>
</evidence>
<evidence type="ECO:0000256" key="1">
    <source>
        <dbReference type="ARBA" id="ARBA00006432"/>
    </source>
</evidence>
<evidence type="ECO:0000259" key="4">
    <source>
        <dbReference type="Pfam" id="PF00501"/>
    </source>
</evidence>
<dbReference type="Gene3D" id="3.30.300.30">
    <property type="match status" value="1"/>
</dbReference>
<accession>A0A7W8HIU8</accession>
<proteinExistence type="inferred from homology"/>
<evidence type="ECO:0000259" key="5">
    <source>
        <dbReference type="Pfam" id="PF13193"/>
    </source>
</evidence>
<keyword evidence="7" id="KW-1185">Reference proteome</keyword>
<dbReference type="PANTHER" id="PTHR43201:SF5">
    <property type="entry name" value="MEDIUM-CHAIN ACYL-COA LIGASE ACSF2, MITOCHONDRIAL"/>
    <property type="match status" value="1"/>
</dbReference>
<dbReference type="InterPro" id="IPR000873">
    <property type="entry name" value="AMP-dep_synth/lig_dom"/>
</dbReference>
<feature type="region of interest" description="Disordered" evidence="3">
    <location>
        <begin position="149"/>
        <end position="186"/>
    </location>
</feature>
<feature type="domain" description="AMP-binding enzyme C-terminal" evidence="5">
    <location>
        <begin position="436"/>
        <end position="512"/>
    </location>
</feature>
<dbReference type="GO" id="GO:0031956">
    <property type="term" value="F:medium-chain fatty acid-CoA ligase activity"/>
    <property type="evidence" value="ECO:0007669"/>
    <property type="project" value="TreeGrafter"/>
</dbReference>
<evidence type="ECO:0000256" key="2">
    <source>
        <dbReference type="ARBA" id="ARBA00022598"/>
    </source>
</evidence>
<dbReference type="InterPro" id="IPR025110">
    <property type="entry name" value="AMP-bd_C"/>
</dbReference>
<protein>
    <submittedName>
        <fullName evidence="6">Crotonobetaine/carnitine-CoA ligase</fullName>
        <ecNumber evidence="6">6.2.1.-</ecNumber>
    </submittedName>
</protein>
<keyword evidence="2 6" id="KW-0436">Ligase</keyword>
<dbReference type="SUPFAM" id="SSF56801">
    <property type="entry name" value="Acetyl-CoA synthetase-like"/>
    <property type="match status" value="1"/>
</dbReference>
<dbReference type="Pfam" id="PF00501">
    <property type="entry name" value="AMP-binding"/>
    <property type="match status" value="1"/>
</dbReference>
<dbReference type="Gene3D" id="3.40.50.12780">
    <property type="entry name" value="N-terminal domain of ligase-like"/>
    <property type="match status" value="1"/>
</dbReference>
<dbReference type="GO" id="GO:0006631">
    <property type="term" value="P:fatty acid metabolic process"/>
    <property type="evidence" value="ECO:0007669"/>
    <property type="project" value="TreeGrafter"/>
</dbReference>
<dbReference type="PROSITE" id="PS00455">
    <property type="entry name" value="AMP_BINDING"/>
    <property type="match status" value="1"/>
</dbReference>
<dbReference type="InterPro" id="IPR045851">
    <property type="entry name" value="AMP-bd_C_sf"/>
</dbReference>
<reference evidence="6 7" key="1">
    <citation type="submission" date="2020-08" db="EMBL/GenBank/DDBJ databases">
        <title>Genomic Encyclopedia of Type Strains, Phase IV (KMG-IV): sequencing the most valuable type-strain genomes for metagenomic binning, comparative biology and taxonomic classification.</title>
        <authorList>
            <person name="Goeker M."/>
        </authorList>
    </citation>
    <scope>NUCLEOTIDE SEQUENCE [LARGE SCALE GENOMIC DNA]</scope>
    <source>
        <strain evidence="6 7">DSM 29781</strain>
    </source>
</reference>
<dbReference type="AlphaFoldDB" id="A0A7W8HIU8"/>